<dbReference type="Proteomes" id="UP000027866">
    <property type="component" value="Unassembled WGS sequence"/>
</dbReference>
<gene>
    <name evidence="1" type="ORF">EH32_03910</name>
</gene>
<name>A0A074MBQ6_9SPHN</name>
<keyword evidence="2" id="KW-1185">Reference proteome</keyword>
<organism evidence="1 2">
    <name type="scientific">Erythrobacter litoralis</name>
    <dbReference type="NCBI Taxonomy" id="39960"/>
    <lineage>
        <taxon>Bacteria</taxon>
        <taxon>Pseudomonadati</taxon>
        <taxon>Pseudomonadota</taxon>
        <taxon>Alphaproteobacteria</taxon>
        <taxon>Sphingomonadales</taxon>
        <taxon>Erythrobacteraceae</taxon>
        <taxon>Erythrobacter/Porphyrobacter group</taxon>
        <taxon>Erythrobacter</taxon>
    </lineage>
</organism>
<accession>A0A074MBQ6</accession>
<protein>
    <submittedName>
        <fullName evidence="1">Uncharacterized protein</fullName>
    </submittedName>
</protein>
<proteinExistence type="predicted"/>
<sequence>MRAIGLVSGQAERLNRCVEDGAIMYPRGISMLAMSASTITAKTASLLVEKDVELDRMRRCA</sequence>
<reference evidence="1 2" key="1">
    <citation type="submission" date="2014-04" db="EMBL/GenBank/DDBJ databases">
        <title>A comprehensive comparison of genomes of Erythrobacter spp. Strains.</title>
        <authorList>
            <person name="Zheng Q."/>
        </authorList>
    </citation>
    <scope>NUCLEOTIDE SEQUENCE [LARGE SCALE GENOMIC DNA]</scope>
    <source>
        <strain evidence="1 2">DSM 8509</strain>
    </source>
</reference>
<dbReference type="EMBL" id="JMIX01000015">
    <property type="protein sequence ID" value="KEO89283.1"/>
    <property type="molecule type" value="Genomic_DNA"/>
</dbReference>
<evidence type="ECO:0000313" key="2">
    <source>
        <dbReference type="Proteomes" id="UP000027866"/>
    </source>
</evidence>
<evidence type="ECO:0000313" key="1">
    <source>
        <dbReference type="EMBL" id="KEO89283.1"/>
    </source>
</evidence>
<comment type="caution">
    <text evidence="1">The sequence shown here is derived from an EMBL/GenBank/DDBJ whole genome shotgun (WGS) entry which is preliminary data.</text>
</comment>
<dbReference type="AlphaFoldDB" id="A0A074MBQ6"/>